<proteinExistence type="predicted"/>
<feature type="non-terminal residue" evidence="1">
    <location>
        <position position="1"/>
    </location>
</feature>
<name>A0ABD0QYF5_CIRMR</name>
<accession>A0ABD0QYF5</accession>
<dbReference type="EMBL" id="JAMKFB020000006">
    <property type="protein sequence ID" value="KAL0191264.1"/>
    <property type="molecule type" value="Genomic_DNA"/>
</dbReference>
<protein>
    <submittedName>
        <fullName evidence="1">Uncharacterized protein</fullName>
    </submittedName>
</protein>
<feature type="non-terminal residue" evidence="1">
    <location>
        <position position="70"/>
    </location>
</feature>
<evidence type="ECO:0000313" key="2">
    <source>
        <dbReference type="Proteomes" id="UP001529510"/>
    </source>
</evidence>
<organism evidence="1 2">
    <name type="scientific">Cirrhinus mrigala</name>
    <name type="common">Mrigala</name>
    <dbReference type="NCBI Taxonomy" id="683832"/>
    <lineage>
        <taxon>Eukaryota</taxon>
        <taxon>Metazoa</taxon>
        <taxon>Chordata</taxon>
        <taxon>Craniata</taxon>
        <taxon>Vertebrata</taxon>
        <taxon>Euteleostomi</taxon>
        <taxon>Actinopterygii</taxon>
        <taxon>Neopterygii</taxon>
        <taxon>Teleostei</taxon>
        <taxon>Ostariophysi</taxon>
        <taxon>Cypriniformes</taxon>
        <taxon>Cyprinidae</taxon>
        <taxon>Labeoninae</taxon>
        <taxon>Labeonini</taxon>
        <taxon>Cirrhinus</taxon>
    </lineage>
</organism>
<dbReference type="Proteomes" id="UP001529510">
    <property type="component" value="Unassembled WGS sequence"/>
</dbReference>
<keyword evidence="2" id="KW-1185">Reference proteome</keyword>
<evidence type="ECO:0000313" key="1">
    <source>
        <dbReference type="EMBL" id="KAL0191264.1"/>
    </source>
</evidence>
<sequence length="70" mass="7402">LPARICFPPEWGNCTRSPVPSITATLLTTIHRDLLTAQLPAITRHSPGSPCVLPNPDQEVTAINSTGLSG</sequence>
<dbReference type="AlphaFoldDB" id="A0ABD0QYF5"/>
<comment type="caution">
    <text evidence="1">The sequence shown here is derived from an EMBL/GenBank/DDBJ whole genome shotgun (WGS) entry which is preliminary data.</text>
</comment>
<reference evidence="1 2" key="1">
    <citation type="submission" date="2024-05" db="EMBL/GenBank/DDBJ databases">
        <title>Genome sequencing and assembly of Indian major carp, Cirrhinus mrigala (Hamilton, 1822).</title>
        <authorList>
            <person name="Mohindra V."/>
            <person name="Chowdhury L.M."/>
            <person name="Lal K."/>
            <person name="Jena J.K."/>
        </authorList>
    </citation>
    <scope>NUCLEOTIDE SEQUENCE [LARGE SCALE GENOMIC DNA]</scope>
    <source>
        <strain evidence="1">CM1030</strain>
        <tissue evidence="1">Blood</tissue>
    </source>
</reference>
<gene>
    <name evidence="1" type="ORF">M9458_013962</name>
</gene>